<dbReference type="GO" id="GO:0071555">
    <property type="term" value="P:cell wall organization"/>
    <property type="evidence" value="ECO:0007669"/>
    <property type="project" value="UniProtKB-KW"/>
</dbReference>
<keyword evidence="8" id="KW-1185">Reference proteome</keyword>
<dbReference type="InterPro" id="IPR036505">
    <property type="entry name" value="Amidase/PGRP_sf"/>
</dbReference>
<organism evidence="7 8">
    <name type="scientific">Candidatus Chloroploca asiatica</name>
    <dbReference type="NCBI Taxonomy" id="1506545"/>
    <lineage>
        <taxon>Bacteria</taxon>
        <taxon>Bacillati</taxon>
        <taxon>Chloroflexota</taxon>
        <taxon>Chloroflexia</taxon>
        <taxon>Chloroflexales</taxon>
        <taxon>Chloroflexineae</taxon>
        <taxon>Oscillochloridaceae</taxon>
        <taxon>Candidatus Chloroploca</taxon>
    </lineage>
</organism>
<feature type="compositionally biased region" description="Polar residues" evidence="5">
    <location>
        <begin position="266"/>
        <end position="277"/>
    </location>
</feature>
<dbReference type="Proteomes" id="UP000220922">
    <property type="component" value="Unassembled WGS sequence"/>
</dbReference>
<dbReference type="InterPro" id="IPR002502">
    <property type="entry name" value="Amidase_domain"/>
</dbReference>
<name>A0A2H3L5W5_9CHLR</name>
<evidence type="ECO:0000313" key="7">
    <source>
        <dbReference type="EMBL" id="PDV97635.1"/>
    </source>
</evidence>
<dbReference type="RefSeq" id="WP_097654264.1">
    <property type="nucleotide sequence ID" value="NZ_LYXE01000127.1"/>
</dbReference>
<keyword evidence="3" id="KW-0378">Hydrolase</keyword>
<dbReference type="EC" id="3.5.1.28" evidence="2"/>
<dbReference type="GO" id="GO:0008745">
    <property type="term" value="F:N-acetylmuramoyl-L-alanine amidase activity"/>
    <property type="evidence" value="ECO:0007669"/>
    <property type="project" value="UniProtKB-EC"/>
</dbReference>
<evidence type="ECO:0000256" key="5">
    <source>
        <dbReference type="SAM" id="MobiDB-lite"/>
    </source>
</evidence>
<dbReference type="InterPro" id="IPR051206">
    <property type="entry name" value="NAMLAA_amidase_2"/>
</dbReference>
<dbReference type="OrthoDB" id="9794294at2"/>
<dbReference type="EMBL" id="LYXE01000127">
    <property type="protein sequence ID" value="PDV97635.1"/>
    <property type="molecule type" value="Genomic_DNA"/>
</dbReference>
<dbReference type="GO" id="GO:0009254">
    <property type="term" value="P:peptidoglycan turnover"/>
    <property type="evidence" value="ECO:0007669"/>
    <property type="project" value="TreeGrafter"/>
</dbReference>
<dbReference type="SUPFAM" id="SSF55846">
    <property type="entry name" value="N-acetylmuramoyl-L-alanine amidase-like"/>
    <property type="match status" value="2"/>
</dbReference>
<keyword evidence="4" id="KW-0961">Cell wall biogenesis/degradation</keyword>
<dbReference type="CDD" id="cd06583">
    <property type="entry name" value="PGRP"/>
    <property type="match status" value="1"/>
</dbReference>
<feature type="region of interest" description="Disordered" evidence="5">
    <location>
        <begin position="256"/>
        <end position="277"/>
    </location>
</feature>
<dbReference type="Gene3D" id="3.40.80.10">
    <property type="entry name" value="Peptidoglycan recognition protein-like"/>
    <property type="match status" value="2"/>
</dbReference>
<dbReference type="SMART" id="SM00644">
    <property type="entry name" value="Ami_2"/>
    <property type="match status" value="1"/>
</dbReference>
<dbReference type="GO" id="GO:0009253">
    <property type="term" value="P:peptidoglycan catabolic process"/>
    <property type="evidence" value="ECO:0007669"/>
    <property type="project" value="InterPro"/>
</dbReference>
<proteinExistence type="predicted"/>
<evidence type="ECO:0000313" key="8">
    <source>
        <dbReference type="Proteomes" id="UP000220922"/>
    </source>
</evidence>
<evidence type="ECO:0000259" key="6">
    <source>
        <dbReference type="SMART" id="SM00644"/>
    </source>
</evidence>
<comment type="caution">
    <text evidence="7">The sequence shown here is derived from an EMBL/GenBank/DDBJ whole genome shotgun (WGS) entry which is preliminary data.</text>
</comment>
<dbReference type="AlphaFoldDB" id="A0A2H3L5W5"/>
<accession>A0A2H3L5W5</accession>
<evidence type="ECO:0000256" key="1">
    <source>
        <dbReference type="ARBA" id="ARBA00001561"/>
    </source>
</evidence>
<evidence type="ECO:0000256" key="2">
    <source>
        <dbReference type="ARBA" id="ARBA00011901"/>
    </source>
</evidence>
<gene>
    <name evidence="7" type="ORF">A9Q02_04055</name>
</gene>
<comment type="catalytic activity">
    <reaction evidence="1">
        <text>Hydrolyzes the link between N-acetylmuramoyl residues and L-amino acid residues in certain cell-wall glycopeptides.</text>
        <dbReference type="EC" id="3.5.1.28"/>
    </reaction>
</comment>
<dbReference type="PANTHER" id="PTHR30417:SF1">
    <property type="entry name" value="N-ACETYLMURAMOYL-L-ALANINE AMIDASE AMID"/>
    <property type="match status" value="1"/>
</dbReference>
<dbReference type="Pfam" id="PF01510">
    <property type="entry name" value="Amidase_2"/>
    <property type="match status" value="2"/>
</dbReference>
<feature type="domain" description="N-acetylmuramoyl-L-alanine amidase" evidence="6">
    <location>
        <begin position="11"/>
        <end position="151"/>
    </location>
</feature>
<dbReference type="PANTHER" id="PTHR30417">
    <property type="entry name" value="N-ACETYLMURAMOYL-L-ALANINE AMIDASE AMID"/>
    <property type="match status" value="1"/>
</dbReference>
<protein>
    <recommendedName>
        <fullName evidence="2">N-acetylmuramoyl-L-alanine amidase</fullName>
        <ecNumber evidence="2">3.5.1.28</ecNumber>
    </recommendedName>
</protein>
<evidence type="ECO:0000256" key="4">
    <source>
        <dbReference type="ARBA" id="ARBA00023316"/>
    </source>
</evidence>
<reference evidence="7 8" key="1">
    <citation type="submission" date="2016-05" db="EMBL/GenBank/DDBJ databases">
        <authorList>
            <person name="Lavstsen T."/>
            <person name="Jespersen J.S."/>
        </authorList>
    </citation>
    <scope>NUCLEOTIDE SEQUENCE [LARGE SCALE GENOMIC DNA]</scope>
    <source>
        <strain evidence="7 8">B7-9</strain>
    </source>
</reference>
<sequence length="643" mass="71074">MVNITWVGMTRQHFQRGSAERIRAIVIHATAGRGPGDLGWLRKGGDERRPISCHYYIDKAGRISQLVKDEDIAWHAGVSRWMIDGQMRENLNTVSVGIELENLNTGRDPYPEAQIAATVALTRMLVERYNVPRSQLVRHLDISPGRKTDPAGFPWQTFVARVYTNSDASSAPPQDQVRNLMLDLAYRAAGTGIAADWPLFAAARHQSLGLPVAVITTRPTGQSGGTAQDDRDRAVRLPGQAPLLIEAYARDLIYAEANGPDDEPPAQQQTKRLQQTPAGPLRDALLDLLFRSADPLHGFKPAWAFHQTYLKQSARLGVPIGANHRLTINGRQAFTCQHFSLDSLCSPVDDWQTVYRLSEMNRTLAGLDADTTSTLRRTLLDDLYRSRTGRRYDAEALLIRQAERRRLGAPLGRPEVVMVQTEAYLLMPFALDILACQLPSVDWPLDKALPNETKVIGLNNNAARVGGLTGILLGGHPEHPLTRLRQRVHLGLSWNQHEPEEPTALLGSPSAQPIIFDMGTSLHQHQQRTRPQTDTILITATTGPVGNDLYHEAAAGRWHYYIDATGAIYRLCDEACVATAAPDTALGERSIVIAVEGGPSDADTIQRRALSWLVRSLSATLQIPSERIRVLRNAGYAKEYVHG</sequence>
<evidence type="ECO:0000256" key="3">
    <source>
        <dbReference type="ARBA" id="ARBA00022801"/>
    </source>
</evidence>